<evidence type="ECO:0000313" key="2">
    <source>
        <dbReference type="EMBL" id="VEU37431.1"/>
    </source>
</evidence>
<proteinExistence type="predicted"/>
<feature type="compositionally biased region" description="Acidic residues" evidence="1">
    <location>
        <begin position="140"/>
        <end position="149"/>
    </location>
</feature>
<name>A0A448Z5X2_9STRA</name>
<dbReference type="EMBL" id="CAACVS010000126">
    <property type="protein sequence ID" value="VEU37431.1"/>
    <property type="molecule type" value="Genomic_DNA"/>
</dbReference>
<reference evidence="2 3" key="1">
    <citation type="submission" date="2019-01" db="EMBL/GenBank/DDBJ databases">
        <authorList>
            <person name="Ferrante I. M."/>
        </authorList>
    </citation>
    <scope>NUCLEOTIDE SEQUENCE [LARGE SCALE GENOMIC DNA]</scope>
    <source>
        <strain evidence="2 3">B856</strain>
    </source>
</reference>
<evidence type="ECO:0000256" key="1">
    <source>
        <dbReference type="SAM" id="MobiDB-lite"/>
    </source>
</evidence>
<gene>
    <name evidence="2" type="ORF">PSNMU_V1.4_AUG-EV-PASAV3_0042500</name>
</gene>
<feature type="region of interest" description="Disordered" evidence="1">
    <location>
        <begin position="116"/>
        <end position="158"/>
    </location>
</feature>
<keyword evidence="3" id="KW-1185">Reference proteome</keyword>
<sequence length="213" mass="23518">MAPPDTLEALGHLQDYADASEKAHDELKSCLWQLTKSRRNVRSGILGVDSANAYTAGLLREELRAQFRVFDAAARGDNDGIADLVNEEEGAAPAKDSGAASARSSAPEWKLCNVRLERKKPKTDDEQSLDPNPSSSWMVVEEEDLTDGDDERRNEDLDEEERILQTDPLKLFGGYFTARELKVAQRNAQRALDGYIQAASDAARLLAMLPAEK</sequence>
<organism evidence="2 3">
    <name type="scientific">Pseudo-nitzschia multistriata</name>
    <dbReference type="NCBI Taxonomy" id="183589"/>
    <lineage>
        <taxon>Eukaryota</taxon>
        <taxon>Sar</taxon>
        <taxon>Stramenopiles</taxon>
        <taxon>Ochrophyta</taxon>
        <taxon>Bacillariophyta</taxon>
        <taxon>Bacillariophyceae</taxon>
        <taxon>Bacillariophycidae</taxon>
        <taxon>Bacillariales</taxon>
        <taxon>Bacillariaceae</taxon>
        <taxon>Pseudo-nitzschia</taxon>
    </lineage>
</organism>
<dbReference type="AlphaFoldDB" id="A0A448Z5X2"/>
<accession>A0A448Z5X2</accession>
<evidence type="ECO:0000313" key="3">
    <source>
        <dbReference type="Proteomes" id="UP000291116"/>
    </source>
</evidence>
<dbReference type="Proteomes" id="UP000291116">
    <property type="component" value="Unassembled WGS sequence"/>
</dbReference>
<protein>
    <submittedName>
        <fullName evidence="2">Uncharacterized protein</fullName>
    </submittedName>
</protein>
<dbReference type="OrthoDB" id="10570419at2759"/>